<dbReference type="PANTHER" id="PTHR43037">
    <property type="entry name" value="UNNAMED PRODUCT-RELATED"/>
    <property type="match status" value="1"/>
</dbReference>
<protein>
    <recommendedName>
        <fullName evidence="5">Alpha/beta hydrolase</fullName>
    </recommendedName>
</protein>
<dbReference type="InterPro" id="IPR029058">
    <property type="entry name" value="AB_hydrolase_fold"/>
</dbReference>
<dbReference type="SUPFAM" id="SSF53474">
    <property type="entry name" value="alpha/beta-Hydrolases"/>
    <property type="match status" value="1"/>
</dbReference>
<feature type="chain" id="PRO_5029881860" description="Alpha/beta hydrolase" evidence="2">
    <location>
        <begin position="29"/>
        <end position="458"/>
    </location>
</feature>
<dbReference type="Gene3D" id="3.40.50.1820">
    <property type="entry name" value="alpha/beta hydrolase"/>
    <property type="match status" value="1"/>
</dbReference>
<dbReference type="InterPro" id="IPR050955">
    <property type="entry name" value="Plant_Biomass_Hydrol_Est"/>
</dbReference>
<dbReference type="Proteomes" id="UP000491181">
    <property type="component" value="Unassembled WGS sequence"/>
</dbReference>
<evidence type="ECO:0000256" key="2">
    <source>
        <dbReference type="SAM" id="SignalP"/>
    </source>
</evidence>
<name>A0A7J0A1M6_9BACE</name>
<dbReference type="PANTHER" id="PTHR43037:SF1">
    <property type="entry name" value="BLL1128 PROTEIN"/>
    <property type="match status" value="1"/>
</dbReference>
<evidence type="ECO:0008006" key="5">
    <source>
        <dbReference type="Google" id="ProtNLM"/>
    </source>
</evidence>
<accession>A0A7J0A1M6</accession>
<evidence type="ECO:0000256" key="1">
    <source>
        <dbReference type="ARBA" id="ARBA00022729"/>
    </source>
</evidence>
<comment type="caution">
    <text evidence="3">The sequence shown here is derived from an EMBL/GenBank/DDBJ whole genome shotgun (WGS) entry which is preliminary data.</text>
</comment>
<evidence type="ECO:0000313" key="4">
    <source>
        <dbReference type="Proteomes" id="UP000491181"/>
    </source>
</evidence>
<gene>
    <name evidence="3" type="ORF">IMSAGC001_01682</name>
</gene>
<keyword evidence="1 2" id="KW-0732">Signal</keyword>
<dbReference type="AlphaFoldDB" id="A0A7J0A1M6"/>
<proteinExistence type="predicted"/>
<dbReference type="EMBL" id="BLLS01000034">
    <property type="protein sequence ID" value="GFH86275.1"/>
    <property type="molecule type" value="Genomic_DNA"/>
</dbReference>
<evidence type="ECO:0000313" key="3">
    <source>
        <dbReference type="EMBL" id="GFH86275.1"/>
    </source>
</evidence>
<feature type="signal peptide" evidence="2">
    <location>
        <begin position="1"/>
        <end position="28"/>
    </location>
</feature>
<sequence length="458" mass="52326">MKAMNVMRNAALCGLLFCLTTGSNTATANNAGKDNTALLNYFSTCLTSPDKNHTFEKGKQFSLAKVEQYRQLVWNAWRTANERLDEEKLIPLQPLSDKTCSQWNLPPELEPKAVMPYYWGTKGTTKPDEGYPLFIYTHGSGPKAAEWDTGLKICRMFDDAPSAYFIPQIPNEGSYYRWWQKSKQYAWEKLLRQSLVSGHINPDRVYIFGISEGGYGSQRLASFYADYLAGAGPMAGGEPLKNAPAENCANIAFSLLTGAVDRGFYRNMLTGYVKNEFEHLQKEHPGLFTHRIELIPNMGHSIDYRLTTPWLKQYARNPYPKYVLWEDFEMDGLHRKGFYNLVVKERPDADARTRYEMTIEDNRITLNVDNVAYEVIQKDPHWGIELKFKKHYTPATKGKVIVYLNSELVDLKQKVTVTVNGKQVFQGKVKPDLKHMANSCATFFDPQRIYPAAIEVEL</sequence>
<organism evidence="3 4">
    <name type="scientific">Bacteroides acidifaciens</name>
    <dbReference type="NCBI Taxonomy" id="85831"/>
    <lineage>
        <taxon>Bacteria</taxon>
        <taxon>Pseudomonadati</taxon>
        <taxon>Bacteroidota</taxon>
        <taxon>Bacteroidia</taxon>
        <taxon>Bacteroidales</taxon>
        <taxon>Bacteroidaceae</taxon>
        <taxon>Bacteroides</taxon>
    </lineage>
</organism>
<reference evidence="3 4" key="1">
    <citation type="journal article" date="2020" name="Microbiome">
        <title>Single-cell genomics of uncultured bacteria reveals dietary fiber responders in the mouse gut microbiota.</title>
        <authorList>
            <person name="Chijiiwa R."/>
            <person name="Hosokawa M."/>
            <person name="Kogawa M."/>
            <person name="Nishikawa Y."/>
            <person name="Ide K."/>
            <person name="Sakanashi C."/>
            <person name="Takahashi K."/>
            <person name="Takeyama H."/>
        </authorList>
    </citation>
    <scope>NUCLEOTIDE SEQUENCE [LARGE SCALE GENOMIC DNA]</scope>
    <source>
        <strain evidence="3">IMSAGC_001</strain>
    </source>
</reference>